<evidence type="ECO:0000313" key="11">
    <source>
        <dbReference type="Proteomes" id="UP000279271"/>
    </source>
</evidence>
<feature type="transmembrane region" description="Helical" evidence="9">
    <location>
        <begin position="407"/>
        <end position="427"/>
    </location>
</feature>
<feature type="transmembrane region" description="Helical" evidence="9">
    <location>
        <begin position="493"/>
        <end position="514"/>
    </location>
</feature>
<sequence>MARRAAGLLLYLLTLGACSVHAFYLPGVAPEDFKKGDPVTLKVNKIMSVKNLPYDYYSLPYCRPEKIISSAENLGEVLRGDRILNSPYTTQFRVPKSCAVLCRIAKLDKKQASAFTNRIDDEYRVNMILDNLPIGIVRIRSNQGKQIKAYERGFPVGFKEADGSVILNNHLSFTILYHSDPASGTARIVGFEVVPQSVHHKYEGKWQGADTKLTTCSSTKGSSVAAGAEAQLVKQGQEVVFTYDVNYRASNILWASRWDTYLVNLDDQIHWFSIVNSAMIVLFLSGMIAMIMTRTLRRDISTYNALEAGEEGEESGWKLVHGDVFRAPRGLSWLAACVGTGVQLLGMAGATVAFALAGFLSPANRGGLMTAMLLLFVALGGVAGYASARLYKSYGGAHRRRTTLRTALAFPGVVSAIFLALDFLIWGQRSSGAVPLGTLAALVSLWFGVSVPLCFAGAALGYRSAVPDPPVRTNKIPRQVPPQPFYLHPTTGVLVGGVLPFGAVFIELFFILSSMWLHQFYYLFGFLALVAVILGITCAEIAISAGSSALYLFAYSIVYFVTKLDITALVPMVMYFGYMTIVTLAFFAMTGTIGYYACAAFVHKIYSAVKID</sequence>
<evidence type="ECO:0000256" key="4">
    <source>
        <dbReference type="ARBA" id="ARBA00022692"/>
    </source>
</evidence>
<feature type="signal peptide" evidence="9">
    <location>
        <begin position="1"/>
        <end position="22"/>
    </location>
</feature>
<dbReference type="InterPro" id="IPR004240">
    <property type="entry name" value="EMP70"/>
</dbReference>
<evidence type="ECO:0000256" key="3">
    <source>
        <dbReference type="ARBA" id="ARBA00005227"/>
    </source>
</evidence>
<dbReference type="AlphaFoldDB" id="A0A3M7KTU3"/>
<keyword evidence="8 9" id="KW-0472">Membrane</keyword>
<dbReference type="PANTHER" id="PTHR10766:SF111">
    <property type="entry name" value="TRANSMEMBRANE 9 SUPERFAMILY MEMBER 2"/>
    <property type="match status" value="1"/>
</dbReference>
<evidence type="ECO:0000256" key="7">
    <source>
        <dbReference type="ARBA" id="ARBA00022989"/>
    </source>
</evidence>
<dbReference type="GO" id="GO:0072657">
    <property type="term" value="P:protein localization to membrane"/>
    <property type="evidence" value="ECO:0007669"/>
    <property type="project" value="TreeGrafter"/>
</dbReference>
<dbReference type="PROSITE" id="PS51257">
    <property type="entry name" value="PROKAR_LIPOPROTEIN"/>
    <property type="match status" value="1"/>
</dbReference>
<gene>
    <name evidence="10" type="ORF">APUTEX25_005114</name>
</gene>
<comment type="similarity">
    <text evidence="3 9">Belongs to the nonaspanin (TM9SF) (TC 9.A.2) family.</text>
</comment>
<dbReference type="PANTHER" id="PTHR10766">
    <property type="entry name" value="TRANSMEMBRANE 9 SUPERFAMILY PROTEIN"/>
    <property type="match status" value="1"/>
</dbReference>
<proteinExistence type="inferred from homology"/>
<feature type="chain" id="PRO_5017850438" description="Transmembrane 9 superfamily member" evidence="9">
    <location>
        <begin position="23"/>
        <end position="612"/>
    </location>
</feature>
<feature type="transmembrane region" description="Helical" evidence="9">
    <location>
        <begin position="366"/>
        <end position="386"/>
    </location>
</feature>
<accession>A0A3M7KTU3</accession>
<feature type="transmembrane region" description="Helical" evidence="9">
    <location>
        <begin position="269"/>
        <end position="291"/>
    </location>
</feature>
<dbReference type="Pfam" id="PF02990">
    <property type="entry name" value="EMP70"/>
    <property type="match status" value="1"/>
</dbReference>
<evidence type="ECO:0000256" key="8">
    <source>
        <dbReference type="ARBA" id="ARBA00023136"/>
    </source>
</evidence>
<feature type="transmembrane region" description="Helical" evidence="9">
    <location>
        <begin position="520"/>
        <end position="543"/>
    </location>
</feature>
<keyword evidence="6" id="KW-0967">Endosome</keyword>
<evidence type="ECO:0000256" key="1">
    <source>
        <dbReference type="ARBA" id="ARBA00004337"/>
    </source>
</evidence>
<comment type="caution">
    <text evidence="10">The sequence shown here is derived from an EMBL/GenBank/DDBJ whole genome shotgun (WGS) entry which is preliminary data.</text>
</comment>
<dbReference type="GO" id="GO:0010008">
    <property type="term" value="C:endosome membrane"/>
    <property type="evidence" value="ECO:0007669"/>
    <property type="project" value="UniProtKB-SubCell"/>
</dbReference>
<reference evidence="11" key="1">
    <citation type="journal article" date="2018" name="Algal Res.">
        <title>Characterization of plant carbon substrate utilization by Auxenochlorella protothecoides.</title>
        <authorList>
            <person name="Vogler B.W."/>
            <person name="Starkenburg S.R."/>
            <person name="Sudasinghe N."/>
            <person name="Schambach J.Y."/>
            <person name="Rollin J.A."/>
            <person name="Pattathil S."/>
            <person name="Barry A.N."/>
        </authorList>
    </citation>
    <scope>NUCLEOTIDE SEQUENCE [LARGE SCALE GENOMIC DNA]</scope>
    <source>
        <strain evidence="11">UTEX 25</strain>
    </source>
</reference>
<evidence type="ECO:0000256" key="9">
    <source>
        <dbReference type="RuleBase" id="RU363079"/>
    </source>
</evidence>
<dbReference type="GO" id="GO:0000139">
    <property type="term" value="C:Golgi membrane"/>
    <property type="evidence" value="ECO:0007669"/>
    <property type="project" value="UniProtKB-SubCell"/>
</dbReference>
<keyword evidence="7 9" id="KW-1133">Transmembrane helix</keyword>
<name>A0A3M7KTU3_AUXPR</name>
<dbReference type="Proteomes" id="UP000279271">
    <property type="component" value="Unassembled WGS sequence"/>
</dbReference>
<evidence type="ECO:0000256" key="2">
    <source>
        <dbReference type="ARBA" id="ARBA00004653"/>
    </source>
</evidence>
<evidence type="ECO:0000313" key="10">
    <source>
        <dbReference type="EMBL" id="RMZ53125.1"/>
    </source>
</evidence>
<evidence type="ECO:0000256" key="5">
    <source>
        <dbReference type="ARBA" id="ARBA00022729"/>
    </source>
</evidence>
<comment type="subcellular location">
    <subcellularLocation>
        <location evidence="1">Endosome membrane</location>
        <topology evidence="1">Multi-pass membrane protein</topology>
    </subcellularLocation>
    <subcellularLocation>
        <location evidence="2">Golgi apparatus membrane</location>
        <topology evidence="2">Multi-pass membrane protein</topology>
    </subcellularLocation>
</comment>
<feature type="transmembrane region" description="Helical" evidence="9">
    <location>
        <begin position="333"/>
        <end position="360"/>
    </location>
</feature>
<protein>
    <recommendedName>
        <fullName evidence="9">Transmembrane 9 superfamily member</fullName>
    </recommendedName>
</protein>
<keyword evidence="5 9" id="KW-0732">Signal</keyword>
<feature type="transmembrane region" description="Helical" evidence="9">
    <location>
        <begin position="550"/>
        <end position="570"/>
    </location>
</feature>
<evidence type="ECO:0000256" key="6">
    <source>
        <dbReference type="ARBA" id="ARBA00022753"/>
    </source>
</evidence>
<feature type="transmembrane region" description="Helical" evidence="9">
    <location>
        <begin position="439"/>
        <end position="462"/>
    </location>
</feature>
<dbReference type="EMBL" id="QOKY01000199">
    <property type="protein sequence ID" value="RMZ53125.1"/>
    <property type="molecule type" value="Genomic_DNA"/>
</dbReference>
<organism evidence="10 11">
    <name type="scientific">Auxenochlorella protothecoides</name>
    <name type="common">Green microalga</name>
    <name type="synonym">Chlorella protothecoides</name>
    <dbReference type="NCBI Taxonomy" id="3075"/>
    <lineage>
        <taxon>Eukaryota</taxon>
        <taxon>Viridiplantae</taxon>
        <taxon>Chlorophyta</taxon>
        <taxon>core chlorophytes</taxon>
        <taxon>Trebouxiophyceae</taxon>
        <taxon>Chlorellales</taxon>
        <taxon>Chlorellaceae</taxon>
        <taxon>Auxenochlorella</taxon>
    </lineage>
</organism>
<feature type="transmembrane region" description="Helical" evidence="9">
    <location>
        <begin position="576"/>
        <end position="602"/>
    </location>
</feature>
<keyword evidence="4 9" id="KW-0812">Transmembrane</keyword>